<dbReference type="Proteomes" id="UP000283530">
    <property type="component" value="Unassembled WGS sequence"/>
</dbReference>
<dbReference type="PROSITE" id="PS50082">
    <property type="entry name" value="WD_REPEATS_2"/>
    <property type="match status" value="1"/>
</dbReference>
<dbReference type="InterPro" id="IPR036322">
    <property type="entry name" value="WD40_repeat_dom_sf"/>
</dbReference>
<sequence>MWVIRYGGNGEANAMAFDICSLEARYLNSCKRQEVPPNSSILSGFNKAKLQKSRQELCCLEIFLDHLKDADFPLLLDIFAAIISSEIDAVDILHESHSVLFNGESVVSLICAVGQKLRIVDLQDLPFGKDFLLDLSQRGLTCQVLNLRTPHIRKLDMSGAFMQLHTLNLDFISSLTSFREGCFSCMPNLMRLSMCETGISNLWTTTAALSKLPSLVELRFQNCLCCNDTGPCQASSGGKADSSAFGKIDSGQLQLYPCAQPASISSGDYLFRNYQDSGMDDMINDVLLDDESFVNNELLQNTSEESSDDSELDFSGDQRRMSNWVETLANGPQDLPRQNLVENSVNMDNPAISFGGSSPGPVPFQSSEDIVHSKSNKTQLKHETHQMGIFDDLRGNLRGYANLDEFYSNSLSSIDDTESYKASVFFDSGTTGPTDVTKKCFPHYPSPICYEKHYREYMITSLPRLKVLDNLPVENKDREVAKMIVSQYYEYLPYNRLYKESIVNILQRREIGTSTGLRKSPKMQKMPYFSEMSQYSFTRSISAAKVGSSAWPSLHRISKIRSIPKEETKSFRPRQFEYHPCNPSLMVFGTLDGELVIINHESGKLVSYLPSVGAMHSVLGLCWLKKHPSKLIAGSDNGSLQLYDIHQMPSAFTDRYCCTDPATFSFDEFEQLTSVHVNSTDERLLVSGYSKHVALYDIGSGRRIQAFKNLHQEHINVVKFAHHSPSIFATSSFDQEVKMWDLRQGPSRPCFTASSSRGNVMVCFSPDDRYLLSSAVDNEVKQLLAVDGRLHMKFNIAPTGSAQNYTRSYYMNGGDYIISGSCEEKIVRICCAQTGRRLRDISLEGRGSRNSMFVQSLRGDPYRDFHMSVLAAYPSSKSEIIKVNLLAAGDNAENSYCQSVHPSHGMGG</sequence>
<dbReference type="GO" id="GO:0071493">
    <property type="term" value="P:cellular response to UV-B"/>
    <property type="evidence" value="ECO:0007669"/>
    <property type="project" value="InterPro"/>
</dbReference>
<comment type="caution">
    <text evidence="4">The sequence shown here is derived from an EMBL/GenBank/DDBJ whole genome shotgun (WGS) entry which is preliminary data.</text>
</comment>
<dbReference type="Pfam" id="PF20919">
    <property type="entry name" value="DHU1_N"/>
    <property type="match status" value="2"/>
</dbReference>
<dbReference type="SMART" id="SM00446">
    <property type="entry name" value="LRRcap"/>
    <property type="match status" value="1"/>
</dbReference>
<dbReference type="InterPro" id="IPR001680">
    <property type="entry name" value="WD40_rpt"/>
</dbReference>
<keyword evidence="2" id="KW-0853">WD repeat</keyword>
<keyword evidence="1" id="KW-0677">Repeat</keyword>
<evidence type="ECO:0000313" key="5">
    <source>
        <dbReference type="Proteomes" id="UP000283530"/>
    </source>
</evidence>
<dbReference type="Gene3D" id="2.130.10.10">
    <property type="entry name" value="YVTN repeat-like/Quinoprotein amine dehydrogenase"/>
    <property type="match status" value="1"/>
</dbReference>
<gene>
    <name evidence="4" type="ORF">CKAN_00652000</name>
</gene>
<evidence type="ECO:0000259" key="3">
    <source>
        <dbReference type="SMART" id="SM00446"/>
    </source>
</evidence>
<dbReference type="Gene3D" id="3.80.10.10">
    <property type="entry name" value="Ribonuclease Inhibitor"/>
    <property type="match status" value="1"/>
</dbReference>
<dbReference type="GO" id="GO:0080008">
    <property type="term" value="C:Cul4-RING E3 ubiquitin ligase complex"/>
    <property type="evidence" value="ECO:0007669"/>
    <property type="project" value="InterPro"/>
</dbReference>
<dbReference type="OrthoDB" id="20669at2759"/>
<reference evidence="4 5" key="1">
    <citation type="journal article" date="2019" name="Nat. Plants">
        <title>Stout camphor tree genome fills gaps in understanding of flowering plant genome evolution.</title>
        <authorList>
            <person name="Chaw S.M."/>
            <person name="Liu Y.C."/>
            <person name="Wu Y.W."/>
            <person name="Wang H.Y."/>
            <person name="Lin C.I."/>
            <person name="Wu C.S."/>
            <person name="Ke H.M."/>
            <person name="Chang L.Y."/>
            <person name="Hsu C.Y."/>
            <person name="Yang H.T."/>
            <person name="Sudianto E."/>
            <person name="Hsu M.H."/>
            <person name="Wu K.P."/>
            <person name="Wang L.N."/>
            <person name="Leebens-Mack J.H."/>
            <person name="Tsai I.J."/>
        </authorList>
    </citation>
    <scope>NUCLEOTIDE SEQUENCE [LARGE SCALE GENOMIC DNA]</scope>
    <source>
        <strain evidence="5">cv. Chaw 1501</strain>
        <tissue evidence="4">Young leaves</tissue>
    </source>
</reference>
<dbReference type="STRING" id="337451.A0A3S3NEF1"/>
<feature type="domain" description="U2A'/phosphoprotein 32 family A C-terminal" evidence="3">
    <location>
        <begin position="451"/>
        <end position="469"/>
    </location>
</feature>
<evidence type="ECO:0000256" key="1">
    <source>
        <dbReference type="ARBA" id="ARBA00022737"/>
    </source>
</evidence>
<name>A0A3S3NEF1_9MAGN</name>
<keyword evidence="5" id="KW-1185">Reference proteome</keyword>
<dbReference type="InterPro" id="IPR048514">
    <property type="entry name" value="DHU1_N"/>
</dbReference>
<dbReference type="PANTHER" id="PTHR47201:SF1">
    <property type="entry name" value="PROTEIN DWD HYPERSENSITIVE TO UV-B 1"/>
    <property type="match status" value="1"/>
</dbReference>
<dbReference type="InterPro" id="IPR046377">
    <property type="entry name" value="DHU1"/>
</dbReference>
<evidence type="ECO:0000313" key="4">
    <source>
        <dbReference type="EMBL" id="RWR78015.1"/>
    </source>
</evidence>
<organism evidence="4 5">
    <name type="scientific">Cinnamomum micranthum f. kanehirae</name>
    <dbReference type="NCBI Taxonomy" id="337451"/>
    <lineage>
        <taxon>Eukaryota</taxon>
        <taxon>Viridiplantae</taxon>
        <taxon>Streptophyta</taxon>
        <taxon>Embryophyta</taxon>
        <taxon>Tracheophyta</taxon>
        <taxon>Spermatophyta</taxon>
        <taxon>Magnoliopsida</taxon>
        <taxon>Magnoliidae</taxon>
        <taxon>Laurales</taxon>
        <taxon>Lauraceae</taxon>
        <taxon>Cinnamomum</taxon>
    </lineage>
</organism>
<dbReference type="SMART" id="SM00320">
    <property type="entry name" value="WD40"/>
    <property type="match status" value="5"/>
</dbReference>
<dbReference type="SUPFAM" id="SSF50978">
    <property type="entry name" value="WD40 repeat-like"/>
    <property type="match status" value="1"/>
</dbReference>
<dbReference type="PANTHER" id="PTHR47201">
    <property type="entry name" value="BNAC09G30780D PROTEIN"/>
    <property type="match status" value="1"/>
</dbReference>
<proteinExistence type="predicted"/>
<dbReference type="Pfam" id="PF00400">
    <property type="entry name" value="WD40"/>
    <property type="match status" value="1"/>
</dbReference>
<dbReference type="InterPro" id="IPR032675">
    <property type="entry name" value="LRR_dom_sf"/>
</dbReference>
<dbReference type="InterPro" id="IPR003603">
    <property type="entry name" value="U2A'_phosphoprotein32A_C"/>
</dbReference>
<dbReference type="AlphaFoldDB" id="A0A3S3NEF1"/>
<accession>A0A3S3NEF1</accession>
<feature type="repeat" description="WD" evidence="2">
    <location>
        <begin position="708"/>
        <end position="745"/>
    </location>
</feature>
<protein>
    <submittedName>
        <fullName evidence="4">WD40 repeat</fullName>
    </submittedName>
</protein>
<evidence type="ECO:0000256" key="2">
    <source>
        <dbReference type="PROSITE-ProRule" id="PRU00221"/>
    </source>
</evidence>
<dbReference type="EMBL" id="QPKB01000002">
    <property type="protein sequence ID" value="RWR78015.1"/>
    <property type="molecule type" value="Genomic_DNA"/>
</dbReference>
<dbReference type="InterPro" id="IPR015943">
    <property type="entry name" value="WD40/YVTN_repeat-like_dom_sf"/>
</dbReference>
<dbReference type="SUPFAM" id="SSF52058">
    <property type="entry name" value="L domain-like"/>
    <property type="match status" value="1"/>
</dbReference>